<gene>
    <name evidence="2" type="ORF">DAEQUDRAFT_763537</name>
</gene>
<feature type="compositionally biased region" description="Polar residues" evidence="1">
    <location>
        <begin position="62"/>
        <end position="77"/>
    </location>
</feature>
<evidence type="ECO:0000313" key="2">
    <source>
        <dbReference type="EMBL" id="KZT71680.1"/>
    </source>
</evidence>
<accession>A0A165S911</accession>
<dbReference type="OrthoDB" id="2813277at2759"/>
<dbReference type="EMBL" id="KV429044">
    <property type="protein sequence ID" value="KZT71680.1"/>
    <property type="molecule type" value="Genomic_DNA"/>
</dbReference>
<dbReference type="AlphaFoldDB" id="A0A165S911"/>
<dbReference type="Proteomes" id="UP000076727">
    <property type="component" value="Unassembled WGS sequence"/>
</dbReference>
<reference evidence="2 3" key="1">
    <citation type="journal article" date="2016" name="Mol. Biol. Evol.">
        <title>Comparative Genomics of Early-Diverging Mushroom-Forming Fungi Provides Insights into the Origins of Lignocellulose Decay Capabilities.</title>
        <authorList>
            <person name="Nagy L.G."/>
            <person name="Riley R."/>
            <person name="Tritt A."/>
            <person name="Adam C."/>
            <person name="Daum C."/>
            <person name="Floudas D."/>
            <person name="Sun H."/>
            <person name="Yadav J.S."/>
            <person name="Pangilinan J."/>
            <person name="Larsson K.H."/>
            <person name="Matsuura K."/>
            <person name="Barry K."/>
            <person name="Labutti K."/>
            <person name="Kuo R."/>
            <person name="Ohm R.A."/>
            <person name="Bhattacharya S.S."/>
            <person name="Shirouzu T."/>
            <person name="Yoshinaga Y."/>
            <person name="Martin F.M."/>
            <person name="Grigoriev I.V."/>
            <person name="Hibbett D.S."/>
        </authorList>
    </citation>
    <scope>NUCLEOTIDE SEQUENCE [LARGE SCALE GENOMIC DNA]</scope>
    <source>
        <strain evidence="2 3">L-15889</strain>
    </source>
</reference>
<evidence type="ECO:0000256" key="1">
    <source>
        <dbReference type="SAM" id="MobiDB-lite"/>
    </source>
</evidence>
<name>A0A165S911_9APHY</name>
<keyword evidence="3" id="KW-1185">Reference proteome</keyword>
<evidence type="ECO:0000313" key="3">
    <source>
        <dbReference type="Proteomes" id="UP000076727"/>
    </source>
</evidence>
<protein>
    <submittedName>
        <fullName evidence="2">Uncharacterized protein</fullName>
    </submittedName>
</protein>
<feature type="region of interest" description="Disordered" evidence="1">
    <location>
        <begin position="53"/>
        <end position="77"/>
    </location>
</feature>
<organism evidence="2 3">
    <name type="scientific">Daedalea quercina L-15889</name>
    <dbReference type="NCBI Taxonomy" id="1314783"/>
    <lineage>
        <taxon>Eukaryota</taxon>
        <taxon>Fungi</taxon>
        <taxon>Dikarya</taxon>
        <taxon>Basidiomycota</taxon>
        <taxon>Agaricomycotina</taxon>
        <taxon>Agaricomycetes</taxon>
        <taxon>Polyporales</taxon>
        <taxon>Fomitopsis</taxon>
    </lineage>
</organism>
<sequence>MATQSHTTIRDAPSGADVFDPYDAMILEYIEERHIVAYSLLSHHHTTAIQPYRDDSAGEVPSENSLSTNPSKTESSNDLPVLLPDHLAWAEDLQAVVASRYPNTPEDKDDDFDWSVALGAYDYLNIEEAKHVTACARVPWKEVDHLAEWREETEAFATWWDLLREMEPAFEPATVGITLWEPSCVEGTSSLLDIEAGHINLNVPSAEEALDELLPELRGLNVEL</sequence>
<proteinExistence type="predicted"/>